<proteinExistence type="predicted"/>
<feature type="compositionally biased region" description="Low complexity" evidence="1">
    <location>
        <begin position="9"/>
        <end position="28"/>
    </location>
</feature>
<feature type="region of interest" description="Disordered" evidence="1">
    <location>
        <begin position="1"/>
        <end position="170"/>
    </location>
</feature>
<organism evidence="2">
    <name type="scientific">uncultured Acidimicrobiales bacterium</name>
    <dbReference type="NCBI Taxonomy" id="310071"/>
    <lineage>
        <taxon>Bacteria</taxon>
        <taxon>Bacillati</taxon>
        <taxon>Actinomycetota</taxon>
        <taxon>Acidimicrobiia</taxon>
        <taxon>Acidimicrobiales</taxon>
        <taxon>environmental samples</taxon>
    </lineage>
</organism>
<gene>
    <name evidence="2" type="ORF">AVDCRST_MAG10-3808</name>
</gene>
<accession>A0A6J4JIU1</accession>
<feature type="non-terminal residue" evidence="2">
    <location>
        <position position="1"/>
    </location>
</feature>
<dbReference type="AlphaFoldDB" id="A0A6J4JIU1"/>
<keyword evidence="2" id="KW-0830">Ubiquinone</keyword>
<feature type="compositionally biased region" description="Basic residues" evidence="1">
    <location>
        <begin position="38"/>
        <end position="48"/>
    </location>
</feature>
<reference evidence="2" key="1">
    <citation type="submission" date="2020-02" db="EMBL/GenBank/DDBJ databases">
        <authorList>
            <person name="Meier V. D."/>
        </authorList>
    </citation>
    <scope>NUCLEOTIDE SEQUENCE</scope>
    <source>
        <strain evidence="2">AVDCRST_MAG10</strain>
    </source>
</reference>
<evidence type="ECO:0000313" key="2">
    <source>
        <dbReference type="EMBL" id="CAA9279451.1"/>
    </source>
</evidence>
<feature type="non-terminal residue" evidence="2">
    <location>
        <position position="170"/>
    </location>
</feature>
<keyword evidence="2" id="KW-0560">Oxidoreductase</keyword>
<evidence type="ECO:0000256" key="1">
    <source>
        <dbReference type="SAM" id="MobiDB-lite"/>
    </source>
</evidence>
<feature type="compositionally biased region" description="Pro residues" evidence="1">
    <location>
        <begin position="102"/>
        <end position="111"/>
    </location>
</feature>
<dbReference type="EC" id="1.6.5.3" evidence="2"/>
<feature type="compositionally biased region" description="Low complexity" evidence="1">
    <location>
        <begin position="82"/>
        <end position="101"/>
    </location>
</feature>
<name>A0A6J4JIU1_9ACTN</name>
<protein>
    <submittedName>
        <fullName evidence="2">NADH-ubiquinone oxidoreductase chain C</fullName>
        <ecNumber evidence="2">1.6.5.3</ecNumber>
    </submittedName>
</protein>
<sequence length="170" mass="17915">GRARRPASRGRAGPHSWRHLLALAGPAGRARDPGQLPRPRRLPVRRRLPGVCGPHGRRLPHAHGAPAPGRRAGRAVRGGGEPAVDGGAPAHPRAGPGARGRPPAPVDLPPPPHRRGHGTGDLRHVRHRLHRPPGPVPHPHARRLGGPPAAQGLRHRPHPGPVQGGPTRTM</sequence>
<dbReference type="GO" id="GO:0016491">
    <property type="term" value="F:oxidoreductase activity"/>
    <property type="evidence" value="ECO:0007669"/>
    <property type="project" value="UniProtKB-KW"/>
</dbReference>
<dbReference type="EMBL" id="CADCTB010000227">
    <property type="protein sequence ID" value="CAA9279451.1"/>
    <property type="molecule type" value="Genomic_DNA"/>
</dbReference>